<dbReference type="InterPro" id="IPR010982">
    <property type="entry name" value="Lambda_DNA-bd_dom_sf"/>
</dbReference>
<keyword evidence="1" id="KW-0805">Transcription regulation</keyword>
<proteinExistence type="predicted"/>
<keyword evidence="6" id="KW-1185">Reference proteome</keyword>
<dbReference type="RefSeq" id="WP_256551250.1">
    <property type="nucleotide sequence ID" value="NZ_CP101751.1"/>
</dbReference>
<dbReference type="Gene3D" id="1.10.260.40">
    <property type="entry name" value="lambda repressor-like DNA-binding domains"/>
    <property type="match status" value="1"/>
</dbReference>
<sequence>MKNNTSFFERLMQVCEIKRIKNVGELARKLGYSSPEKLYRLERDNSNKPSYQIILDLSNLFDDVDLNWLMTGRGDMLKTDADTNVFKLKSDRLIKNQAVPLYNIEASAGIVTLFSDSSETIPVDYIQIPNLPKCDGAIYVTGDSMYPLLKSGDIIMYKQVHNILENIFFGEMYLISFNVEGDEMVTVKYVQKSDKGDEFIKLVSQNKHHNDKDVPIANVSAMALVKASIRINSMS</sequence>
<evidence type="ECO:0000313" key="5">
    <source>
        <dbReference type="EMBL" id="UUC45557.1"/>
    </source>
</evidence>
<evidence type="ECO:0000313" key="6">
    <source>
        <dbReference type="Proteomes" id="UP001059844"/>
    </source>
</evidence>
<dbReference type="Gene3D" id="2.10.109.10">
    <property type="entry name" value="Umud Fragment, subunit A"/>
    <property type="match status" value="1"/>
</dbReference>
<dbReference type="PANTHER" id="PTHR40661:SF1">
    <property type="entry name" value="HTH CRO_C1-TYPE DOMAIN-CONTAINING PROTEIN"/>
    <property type="match status" value="1"/>
</dbReference>
<keyword evidence="2" id="KW-0238">DNA-binding</keyword>
<dbReference type="InterPro" id="IPR015927">
    <property type="entry name" value="Peptidase_S24_S26A/B/C"/>
</dbReference>
<dbReference type="InterPro" id="IPR039418">
    <property type="entry name" value="LexA-like"/>
</dbReference>
<dbReference type="EMBL" id="CP101751">
    <property type="protein sequence ID" value="UUC45557.1"/>
    <property type="molecule type" value="Genomic_DNA"/>
</dbReference>
<dbReference type="Pfam" id="PF00717">
    <property type="entry name" value="Peptidase_S24"/>
    <property type="match status" value="1"/>
</dbReference>
<dbReference type="PANTHER" id="PTHR40661">
    <property type="match status" value="1"/>
</dbReference>
<evidence type="ECO:0000256" key="2">
    <source>
        <dbReference type="ARBA" id="ARBA00023125"/>
    </source>
</evidence>
<gene>
    <name evidence="5" type="ORF">NOX80_18295</name>
</gene>
<evidence type="ECO:0000256" key="3">
    <source>
        <dbReference type="ARBA" id="ARBA00023163"/>
    </source>
</evidence>
<evidence type="ECO:0000259" key="4">
    <source>
        <dbReference type="Pfam" id="PF00717"/>
    </source>
</evidence>
<dbReference type="InterPro" id="IPR036286">
    <property type="entry name" value="LexA/Signal_pep-like_sf"/>
</dbReference>
<keyword evidence="3" id="KW-0804">Transcription</keyword>
<evidence type="ECO:0000256" key="1">
    <source>
        <dbReference type="ARBA" id="ARBA00023015"/>
    </source>
</evidence>
<protein>
    <submittedName>
        <fullName evidence="5">Peptidase S24</fullName>
    </submittedName>
</protein>
<dbReference type="Proteomes" id="UP001059844">
    <property type="component" value="Chromosome"/>
</dbReference>
<dbReference type="CDD" id="cd06529">
    <property type="entry name" value="S24_LexA-like"/>
    <property type="match status" value="1"/>
</dbReference>
<reference evidence="5" key="1">
    <citation type="submission" date="2022-07" db="EMBL/GenBank/DDBJ databases">
        <title>Isolation, identification, and degradation of a PFOSA degrading strain from sewage treatment plant.</title>
        <authorList>
            <person name="Zhang L."/>
            <person name="Huo Y."/>
        </authorList>
    </citation>
    <scope>NUCLEOTIDE SEQUENCE</scope>
    <source>
        <strain evidence="5">C1</strain>
    </source>
</reference>
<name>A0ABY5IVL0_9FLAO</name>
<dbReference type="SUPFAM" id="SSF51306">
    <property type="entry name" value="LexA/Signal peptidase"/>
    <property type="match status" value="1"/>
</dbReference>
<accession>A0ABY5IVL0</accession>
<feature type="domain" description="Peptidase S24/S26A/S26B/S26C" evidence="4">
    <location>
        <begin position="100"/>
        <end position="223"/>
    </location>
</feature>
<organism evidence="5 6">
    <name type="scientific">Flavobacterium cerinum</name>
    <dbReference type="NCBI Taxonomy" id="2502784"/>
    <lineage>
        <taxon>Bacteria</taxon>
        <taxon>Pseudomonadati</taxon>
        <taxon>Bacteroidota</taxon>
        <taxon>Flavobacteriia</taxon>
        <taxon>Flavobacteriales</taxon>
        <taxon>Flavobacteriaceae</taxon>
        <taxon>Flavobacterium</taxon>
    </lineage>
</organism>